<dbReference type="AlphaFoldDB" id="A0A501XQ52"/>
<dbReference type="EMBL" id="VFSU01000017">
    <property type="protein sequence ID" value="TPE62585.1"/>
    <property type="molecule type" value="Genomic_DNA"/>
</dbReference>
<evidence type="ECO:0000313" key="2">
    <source>
        <dbReference type="Proteomes" id="UP000319897"/>
    </source>
</evidence>
<evidence type="ECO:0000313" key="1">
    <source>
        <dbReference type="EMBL" id="TPE62585.1"/>
    </source>
</evidence>
<dbReference type="Pfam" id="PF20553">
    <property type="entry name" value="Methyltransf_35"/>
    <property type="match status" value="1"/>
</dbReference>
<dbReference type="InterPro" id="IPR046788">
    <property type="entry name" value="Methyltransf_35"/>
</dbReference>
<dbReference type="RefSeq" id="WP_140927357.1">
    <property type="nucleotide sequence ID" value="NZ_VFSU01000017.1"/>
</dbReference>
<accession>A0A501XQ52</accession>
<dbReference type="Proteomes" id="UP000319897">
    <property type="component" value="Unassembled WGS sequence"/>
</dbReference>
<name>A0A501XQ52_9SPHN</name>
<gene>
    <name evidence="1" type="ORF">FJQ54_05185</name>
</gene>
<dbReference type="OrthoDB" id="161832at41297"/>
<reference evidence="1 2" key="1">
    <citation type="submission" date="2019-06" db="EMBL/GenBank/DDBJ databases">
        <authorList>
            <person name="Lee I."/>
            <person name="Jang G.I."/>
            <person name="Hwang C.Y."/>
        </authorList>
    </citation>
    <scope>NUCLEOTIDE SEQUENCE [LARGE SCALE GENOMIC DNA]</scope>
    <source>
        <strain evidence="1 2">PAMC 28131</strain>
    </source>
</reference>
<keyword evidence="2" id="KW-1185">Reference proteome</keyword>
<comment type="caution">
    <text evidence="1">The sequence shown here is derived from an EMBL/GenBank/DDBJ whole genome shotgun (WGS) entry which is preliminary data.</text>
</comment>
<sequence>MIGKSMVGARSIDVFDLAIFVDLLNRVQRVCSVTNHAYGAMSGFALDDQRRLYRALGLKRLLAFSTDVSLAQRQMFNKPISDARRVHADFDDIVSNWHDLFENEGIEDTDKFILWLRRDAANNPASGPRQFQELANSIGLDGILRITLEIDFDVWAGPLYRDNARLTVAEREEVARARVESELSDFLAPSDYSNPMDLHALCIAVAKAYGNAAAAGVAGATDRIFEPMSVVRCGADPVEITITGMVIRPKRKKALRNAITDGAWPFASATWDDLKILLVPDLTVRERIELEKIGNNRALAVTSLGFDLDEIIGQVGVFDSFIQFHRYLPTMIAAEM</sequence>
<protein>
    <submittedName>
        <fullName evidence="1">Uncharacterized protein</fullName>
    </submittedName>
</protein>
<proteinExistence type="predicted"/>
<organism evidence="1 2">
    <name type="scientific">Sandaracinobacter neustonicus</name>
    <dbReference type="NCBI Taxonomy" id="1715348"/>
    <lineage>
        <taxon>Bacteria</taxon>
        <taxon>Pseudomonadati</taxon>
        <taxon>Pseudomonadota</taxon>
        <taxon>Alphaproteobacteria</taxon>
        <taxon>Sphingomonadales</taxon>
        <taxon>Sphingosinicellaceae</taxon>
        <taxon>Sandaracinobacter</taxon>
    </lineage>
</organism>